<dbReference type="EMBL" id="JAQGEF010000027">
    <property type="protein sequence ID" value="MDA3616305.1"/>
    <property type="molecule type" value="Genomic_DNA"/>
</dbReference>
<dbReference type="Pfam" id="PF05016">
    <property type="entry name" value="ParE_toxin"/>
    <property type="match status" value="1"/>
</dbReference>
<name>A0ABT4UNI1_9BACT</name>
<evidence type="ECO:0000313" key="3">
    <source>
        <dbReference type="Proteomes" id="UP001210231"/>
    </source>
</evidence>
<evidence type="ECO:0000313" key="2">
    <source>
        <dbReference type="EMBL" id="MDA3616305.1"/>
    </source>
</evidence>
<dbReference type="RefSeq" id="WP_407032635.1">
    <property type="nucleotide sequence ID" value="NZ_JAQGEF010000027.1"/>
</dbReference>
<dbReference type="InterPro" id="IPR035093">
    <property type="entry name" value="RelE/ParE_toxin_dom_sf"/>
</dbReference>
<gene>
    <name evidence="2" type="ORF">O3P16_15925</name>
</gene>
<dbReference type="Gene3D" id="3.30.2310.20">
    <property type="entry name" value="RelE-like"/>
    <property type="match status" value="1"/>
</dbReference>
<organism evidence="2 3">
    <name type="scientific">Polluticaenibacter yanchengensis</name>
    <dbReference type="NCBI Taxonomy" id="3014562"/>
    <lineage>
        <taxon>Bacteria</taxon>
        <taxon>Pseudomonadati</taxon>
        <taxon>Bacteroidota</taxon>
        <taxon>Chitinophagia</taxon>
        <taxon>Chitinophagales</taxon>
        <taxon>Chitinophagaceae</taxon>
        <taxon>Polluticaenibacter</taxon>
    </lineage>
</organism>
<proteinExistence type="predicted"/>
<protein>
    <submittedName>
        <fullName evidence="2">Type II toxin-antitoxin system RelE/ParE family toxin</fullName>
    </submittedName>
</protein>
<sequence length="99" mass="11789">MQNGYKIFWTDNALQELNNTIEYLQNSFSDKEINKLASEIEKTINVIAKFPKTFPESGYPHVRKVAILKYNTMYYRIIDTQIEILSFFSNRQKPRTNKF</sequence>
<reference evidence="2 3" key="1">
    <citation type="submission" date="2022-12" db="EMBL/GenBank/DDBJ databases">
        <title>Chitinophagaceae gen. sp. nov., a new member of the family Chitinophagaceae, isolated from soil in a chemical factory.</title>
        <authorList>
            <person name="Ke Z."/>
        </authorList>
    </citation>
    <scope>NUCLEOTIDE SEQUENCE [LARGE SCALE GENOMIC DNA]</scope>
    <source>
        <strain evidence="2 3">LY-5</strain>
    </source>
</reference>
<evidence type="ECO:0000256" key="1">
    <source>
        <dbReference type="ARBA" id="ARBA00022649"/>
    </source>
</evidence>
<dbReference type="Proteomes" id="UP001210231">
    <property type="component" value="Unassembled WGS sequence"/>
</dbReference>
<keyword evidence="1" id="KW-1277">Toxin-antitoxin system</keyword>
<comment type="caution">
    <text evidence="2">The sequence shown here is derived from an EMBL/GenBank/DDBJ whole genome shotgun (WGS) entry which is preliminary data.</text>
</comment>
<accession>A0ABT4UNI1</accession>
<keyword evidence="3" id="KW-1185">Reference proteome</keyword>
<dbReference type="InterPro" id="IPR007712">
    <property type="entry name" value="RelE/ParE_toxin"/>
</dbReference>